<reference evidence="1" key="1">
    <citation type="submission" date="2017-02" db="UniProtKB">
        <authorList>
            <consortium name="WormBaseParasite"/>
        </authorList>
    </citation>
    <scope>IDENTIFICATION</scope>
</reference>
<name>A0A0M3JA90_ANISI</name>
<dbReference type="AlphaFoldDB" id="A0A0M3JA90"/>
<proteinExistence type="predicted"/>
<sequence>LLEAMAEKLNFEFEDVTSTPSSSNEGIIHDTNERQQRRKIRNVSFNHIFILFSTASKHCVHRVDLIIGLCAFYDRIPSKYQALQRWKVE</sequence>
<protein>
    <submittedName>
        <fullName evidence="1">Ras-GEF domain-containing protein</fullName>
    </submittedName>
</protein>
<dbReference type="WBParaSite" id="ASIM_0000451001-mRNA-1">
    <property type="protein sequence ID" value="ASIM_0000451001-mRNA-1"/>
    <property type="gene ID" value="ASIM_0000451001"/>
</dbReference>
<accession>A0A0M3JA90</accession>
<evidence type="ECO:0000313" key="1">
    <source>
        <dbReference type="WBParaSite" id="ASIM_0000451001-mRNA-1"/>
    </source>
</evidence>
<organism evidence="1">
    <name type="scientific">Anisakis simplex</name>
    <name type="common">Herring worm</name>
    <dbReference type="NCBI Taxonomy" id="6269"/>
    <lineage>
        <taxon>Eukaryota</taxon>
        <taxon>Metazoa</taxon>
        <taxon>Ecdysozoa</taxon>
        <taxon>Nematoda</taxon>
        <taxon>Chromadorea</taxon>
        <taxon>Rhabditida</taxon>
        <taxon>Spirurina</taxon>
        <taxon>Ascaridomorpha</taxon>
        <taxon>Ascaridoidea</taxon>
        <taxon>Anisakidae</taxon>
        <taxon>Anisakis</taxon>
        <taxon>Anisakis simplex complex</taxon>
    </lineage>
</organism>